<accession>A0A091DWR4</accession>
<dbReference type="InterPro" id="IPR026638">
    <property type="entry name" value="NCOA6"/>
</dbReference>
<dbReference type="Proteomes" id="UP000028990">
    <property type="component" value="Unassembled WGS sequence"/>
</dbReference>
<organism evidence="3 4">
    <name type="scientific">Fukomys damarensis</name>
    <name type="common">Damaraland mole rat</name>
    <name type="synonym">Cryptomys damarensis</name>
    <dbReference type="NCBI Taxonomy" id="885580"/>
    <lineage>
        <taxon>Eukaryota</taxon>
        <taxon>Metazoa</taxon>
        <taxon>Chordata</taxon>
        <taxon>Craniata</taxon>
        <taxon>Vertebrata</taxon>
        <taxon>Euteleostomi</taxon>
        <taxon>Mammalia</taxon>
        <taxon>Eutheria</taxon>
        <taxon>Euarchontoglires</taxon>
        <taxon>Glires</taxon>
        <taxon>Rodentia</taxon>
        <taxon>Hystricomorpha</taxon>
        <taxon>Bathyergidae</taxon>
        <taxon>Fukomys</taxon>
    </lineage>
</organism>
<dbReference type="PANTHER" id="PTHR15690">
    <property type="entry name" value="NUCLEAR RECEPTOR COACTIVATOR 6"/>
    <property type="match status" value="1"/>
</dbReference>
<dbReference type="InterPro" id="IPR032715">
    <property type="entry name" value="NCOA6_TRADD-N"/>
</dbReference>
<name>A0A091DWR4_FUKDA</name>
<keyword evidence="3" id="KW-0675">Receptor</keyword>
<proteinExistence type="predicted"/>
<dbReference type="Pfam" id="PF13820">
    <property type="entry name" value="NCOA6_TRADD-N"/>
    <property type="match status" value="1"/>
</dbReference>
<dbReference type="GO" id="GO:0003713">
    <property type="term" value="F:transcription coactivator activity"/>
    <property type="evidence" value="ECO:0007669"/>
    <property type="project" value="InterPro"/>
</dbReference>
<dbReference type="EMBL" id="KN121761">
    <property type="protein sequence ID" value="KFO35537.1"/>
    <property type="molecule type" value="Genomic_DNA"/>
</dbReference>
<feature type="region of interest" description="Disordered" evidence="1">
    <location>
        <begin position="66"/>
        <end position="96"/>
    </location>
</feature>
<evidence type="ECO:0000313" key="3">
    <source>
        <dbReference type="EMBL" id="KFO35537.1"/>
    </source>
</evidence>
<protein>
    <submittedName>
        <fullName evidence="3">Nuclear receptor coactivator 6</fullName>
    </submittedName>
</protein>
<dbReference type="GO" id="GO:0005667">
    <property type="term" value="C:transcription regulator complex"/>
    <property type="evidence" value="ECO:0007669"/>
    <property type="project" value="TreeGrafter"/>
</dbReference>
<dbReference type="AlphaFoldDB" id="A0A091DWR4"/>
<dbReference type="GO" id="GO:0035097">
    <property type="term" value="C:histone methyltransferase complex"/>
    <property type="evidence" value="ECO:0007669"/>
    <property type="project" value="TreeGrafter"/>
</dbReference>
<evidence type="ECO:0000259" key="2">
    <source>
        <dbReference type="Pfam" id="PF13820"/>
    </source>
</evidence>
<evidence type="ECO:0000313" key="4">
    <source>
        <dbReference type="Proteomes" id="UP000028990"/>
    </source>
</evidence>
<sequence length="96" mass="10393">MESSKLKVQEVEPWNSVRVTFNTPQEAAERLQILTQSNNQQPHDLGILPAQIEGEGALNLALAQTRSQDGRMNGPMGAGNSVRMESGFPMAGGQDE</sequence>
<keyword evidence="4" id="KW-1185">Reference proteome</keyword>
<feature type="domain" description="Nuclear receptor coactivator 6 TRADD-N" evidence="2">
    <location>
        <begin position="1"/>
        <end position="94"/>
    </location>
</feature>
<gene>
    <name evidence="3" type="ORF">H920_03038</name>
</gene>
<dbReference type="PANTHER" id="PTHR15690:SF0">
    <property type="entry name" value="NUCLEAR RECEPTOR COACTIVATOR 6"/>
    <property type="match status" value="1"/>
</dbReference>
<evidence type="ECO:0000256" key="1">
    <source>
        <dbReference type="SAM" id="MobiDB-lite"/>
    </source>
</evidence>
<dbReference type="GO" id="GO:0045944">
    <property type="term" value="P:positive regulation of transcription by RNA polymerase II"/>
    <property type="evidence" value="ECO:0007669"/>
    <property type="project" value="TreeGrafter"/>
</dbReference>
<reference evidence="3 4" key="1">
    <citation type="submission" date="2013-11" db="EMBL/GenBank/DDBJ databases">
        <title>The Damaraland mole rat (Fukomys damarensis) genome and evolution of African mole rats.</title>
        <authorList>
            <person name="Gladyshev V.N."/>
            <person name="Fang X."/>
        </authorList>
    </citation>
    <scope>NUCLEOTIDE SEQUENCE [LARGE SCALE GENOMIC DNA]</scope>
    <source>
        <tissue evidence="3">Liver</tissue>
    </source>
</reference>